<dbReference type="SMART" id="SM00830">
    <property type="entry name" value="CM_2"/>
    <property type="match status" value="1"/>
</dbReference>
<accession>A0A1H8DU20</accession>
<dbReference type="Pfam" id="PF01817">
    <property type="entry name" value="CM_2"/>
    <property type="match status" value="1"/>
</dbReference>
<evidence type="ECO:0000256" key="1">
    <source>
        <dbReference type="ARBA" id="ARBA00012404"/>
    </source>
</evidence>
<dbReference type="AlphaFoldDB" id="A0A1H8DU20"/>
<feature type="domain" description="Chorismate mutase" evidence="3">
    <location>
        <begin position="4"/>
        <end position="95"/>
    </location>
</feature>
<dbReference type="PROSITE" id="PS51168">
    <property type="entry name" value="CHORISMATE_MUT_2"/>
    <property type="match status" value="1"/>
</dbReference>
<reference evidence="4 5" key="1">
    <citation type="submission" date="2016-10" db="EMBL/GenBank/DDBJ databases">
        <authorList>
            <person name="de Groot N.N."/>
        </authorList>
    </citation>
    <scope>NUCLEOTIDE SEQUENCE [LARGE SCALE GENOMIC DNA]</scope>
    <source>
        <strain evidence="4 5">DSM 8512</strain>
    </source>
</reference>
<dbReference type="SUPFAM" id="SSF48600">
    <property type="entry name" value="Chorismate mutase II"/>
    <property type="match status" value="1"/>
</dbReference>
<evidence type="ECO:0000313" key="4">
    <source>
        <dbReference type="EMBL" id="SEN10710.1"/>
    </source>
</evidence>
<dbReference type="PANTHER" id="PTHR38041">
    <property type="entry name" value="CHORISMATE MUTASE"/>
    <property type="match status" value="1"/>
</dbReference>
<keyword evidence="2" id="KW-0413">Isomerase</keyword>
<name>A0A1H8DU20_9RHOB</name>
<dbReference type="InterPro" id="IPR051331">
    <property type="entry name" value="Chorismate_mutase-related"/>
</dbReference>
<dbReference type="GO" id="GO:0009697">
    <property type="term" value="P:salicylic acid biosynthetic process"/>
    <property type="evidence" value="ECO:0007669"/>
    <property type="project" value="TreeGrafter"/>
</dbReference>
<evidence type="ECO:0000256" key="2">
    <source>
        <dbReference type="ARBA" id="ARBA00023235"/>
    </source>
</evidence>
<dbReference type="EMBL" id="FODE01000001">
    <property type="protein sequence ID" value="SEN10710.1"/>
    <property type="molecule type" value="Genomic_DNA"/>
</dbReference>
<dbReference type="RefSeq" id="WP_244519060.1">
    <property type="nucleotide sequence ID" value="NZ_CP067124.1"/>
</dbReference>
<dbReference type="EC" id="5.4.99.5" evidence="1"/>
<dbReference type="InterPro" id="IPR036263">
    <property type="entry name" value="Chorismate_II_sf"/>
</dbReference>
<dbReference type="STRING" id="34002.SAMN04489859_100128"/>
<dbReference type="Proteomes" id="UP000199054">
    <property type="component" value="Unassembled WGS sequence"/>
</dbReference>
<keyword evidence="5" id="KW-1185">Reference proteome</keyword>
<gene>
    <name evidence="4" type="ORF">SAMN04489859_100128</name>
</gene>
<dbReference type="InterPro" id="IPR002701">
    <property type="entry name" value="CM_II_prokaryot"/>
</dbReference>
<dbReference type="GO" id="GO:0004106">
    <property type="term" value="F:chorismate mutase activity"/>
    <property type="evidence" value="ECO:0007669"/>
    <property type="project" value="UniProtKB-EC"/>
</dbReference>
<protein>
    <recommendedName>
        <fullName evidence="1">chorismate mutase</fullName>
        <ecNumber evidence="1">5.4.99.5</ecNumber>
    </recommendedName>
</protein>
<sequence length="104" mass="11814">MTRIDDIPDMPSLRDHIDALDERLILLLAERHALIDRAARIKARDGLPARIDHRVEQVVANVRRHAAASNLDPALVETIWRQLIEAAIAQEDRHLQENAPPPRS</sequence>
<dbReference type="PANTHER" id="PTHR38041:SF1">
    <property type="entry name" value="CHORISMATE MUTASE"/>
    <property type="match status" value="1"/>
</dbReference>
<evidence type="ECO:0000313" key="5">
    <source>
        <dbReference type="Proteomes" id="UP000199054"/>
    </source>
</evidence>
<dbReference type="Gene3D" id="1.20.59.10">
    <property type="entry name" value="Chorismate mutase"/>
    <property type="match status" value="1"/>
</dbReference>
<proteinExistence type="predicted"/>
<dbReference type="InterPro" id="IPR036979">
    <property type="entry name" value="CM_dom_sf"/>
</dbReference>
<organism evidence="4 5">
    <name type="scientific">Paracoccus alcaliphilus</name>
    <dbReference type="NCBI Taxonomy" id="34002"/>
    <lineage>
        <taxon>Bacteria</taxon>
        <taxon>Pseudomonadati</taxon>
        <taxon>Pseudomonadota</taxon>
        <taxon>Alphaproteobacteria</taxon>
        <taxon>Rhodobacterales</taxon>
        <taxon>Paracoccaceae</taxon>
        <taxon>Paracoccus</taxon>
    </lineage>
</organism>
<dbReference type="GO" id="GO:0046417">
    <property type="term" value="P:chorismate metabolic process"/>
    <property type="evidence" value="ECO:0007669"/>
    <property type="project" value="InterPro"/>
</dbReference>
<evidence type="ECO:0000259" key="3">
    <source>
        <dbReference type="PROSITE" id="PS51168"/>
    </source>
</evidence>